<dbReference type="CDD" id="cd00093">
    <property type="entry name" value="HTH_XRE"/>
    <property type="match status" value="1"/>
</dbReference>
<reference evidence="4 5" key="1">
    <citation type="submission" date="2022-04" db="EMBL/GenBank/DDBJ databases">
        <authorList>
            <person name="Ye Y.-Q."/>
            <person name="Du Z.-J."/>
        </authorList>
    </citation>
    <scope>NUCLEOTIDE SEQUENCE [LARGE SCALE GENOMIC DNA]</scope>
    <source>
        <strain evidence="4 5">A6E488</strain>
    </source>
</reference>
<dbReference type="GO" id="GO:0003677">
    <property type="term" value="F:DNA binding"/>
    <property type="evidence" value="ECO:0007669"/>
    <property type="project" value="UniProtKB-KW"/>
</dbReference>
<evidence type="ECO:0000313" key="4">
    <source>
        <dbReference type="EMBL" id="MCT8974629.1"/>
    </source>
</evidence>
<dbReference type="Pfam" id="PF01381">
    <property type="entry name" value="HTH_3"/>
    <property type="match status" value="1"/>
</dbReference>
<dbReference type="GO" id="GO:0005829">
    <property type="term" value="C:cytosol"/>
    <property type="evidence" value="ECO:0007669"/>
    <property type="project" value="TreeGrafter"/>
</dbReference>
<comment type="caution">
    <text evidence="4">The sequence shown here is derived from an EMBL/GenBank/DDBJ whole genome shotgun (WGS) entry which is preliminary data.</text>
</comment>
<sequence>MEQDRARAQQSMAVQKSKHAQDDAPLPTTKDNVGKHLRQRRLEQNLTLVELSDKCGVSFATISKIETGKVSGGFQTIYKIARGLGLLVTDILEPEVDQDEKIVLQRRGDIEPHRTSLYDYYPQATRVHGRLNSGIMVVHTKKVPDRIDWSNHEGEEVVTVLFGSIGLYLEGDEPLLLGQGDSACFDSGIPHAYVCTSTDPAEIIFVSTRPPHRGNS</sequence>
<dbReference type="PANTHER" id="PTHR46797:SF20">
    <property type="entry name" value="BLR4304 PROTEIN"/>
    <property type="match status" value="1"/>
</dbReference>
<dbReference type="Pfam" id="PF07883">
    <property type="entry name" value="Cupin_2"/>
    <property type="match status" value="1"/>
</dbReference>
<dbReference type="CDD" id="cd02209">
    <property type="entry name" value="cupin_XRE_C"/>
    <property type="match status" value="1"/>
</dbReference>
<proteinExistence type="predicted"/>
<dbReference type="AlphaFoldDB" id="A0AAW5R7L5"/>
<dbReference type="SUPFAM" id="SSF51182">
    <property type="entry name" value="RmlC-like cupins"/>
    <property type="match status" value="1"/>
</dbReference>
<keyword evidence="1" id="KW-0238">DNA-binding</keyword>
<dbReference type="InterPro" id="IPR013096">
    <property type="entry name" value="Cupin_2"/>
</dbReference>
<evidence type="ECO:0000256" key="1">
    <source>
        <dbReference type="ARBA" id="ARBA00023125"/>
    </source>
</evidence>
<organism evidence="4 5">
    <name type="scientific">Microbaculum marinisediminis</name>
    <dbReference type="NCBI Taxonomy" id="2931392"/>
    <lineage>
        <taxon>Bacteria</taxon>
        <taxon>Pseudomonadati</taxon>
        <taxon>Pseudomonadota</taxon>
        <taxon>Alphaproteobacteria</taxon>
        <taxon>Hyphomicrobiales</taxon>
        <taxon>Tepidamorphaceae</taxon>
        <taxon>Microbaculum</taxon>
    </lineage>
</organism>
<dbReference type="InterPro" id="IPR011051">
    <property type="entry name" value="RmlC_Cupin_sf"/>
</dbReference>
<feature type="domain" description="HTH cro/C1-type" evidence="3">
    <location>
        <begin position="37"/>
        <end position="91"/>
    </location>
</feature>
<dbReference type="InterPro" id="IPR001387">
    <property type="entry name" value="Cro/C1-type_HTH"/>
</dbReference>
<evidence type="ECO:0000256" key="2">
    <source>
        <dbReference type="SAM" id="MobiDB-lite"/>
    </source>
</evidence>
<dbReference type="Proteomes" id="UP001320898">
    <property type="component" value="Unassembled WGS sequence"/>
</dbReference>
<evidence type="ECO:0000313" key="5">
    <source>
        <dbReference type="Proteomes" id="UP001320898"/>
    </source>
</evidence>
<dbReference type="InterPro" id="IPR010982">
    <property type="entry name" value="Lambda_DNA-bd_dom_sf"/>
</dbReference>
<dbReference type="PROSITE" id="PS50943">
    <property type="entry name" value="HTH_CROC1"/>
    <property type="match status" value="1"/>
</dbReference>
<keyword evidence="5" id="KW-1185">Reference proteome</keyword>
<dbReference type="InterPro" id="IPR050807">
    <property type="entry name" value="TransReg_Diox_bact_type"/>
</dbReference>
<dbReference type="GO" id="GO:0003700">
    <property type="term" value="F:DNA-binding transcription factor activity"/>
    <property type="evidence" value="ECO:0007669"/>
    <property type="project" value="TreeGrafter"/>
</dbReference>
<dbReference type="Gene3D" id="1.10.260.40">
    <property type="entry name" value="lambda repressor-like DNA-binding domains"/>
    <property type="match status" value="1"/>
</dbReference>
<dbReference type="PANTHER" id="PTHR46797">
    <property type="entry name" value="HTH-TYPE TRANSCRIPTIONAL REGULATOR"/>
    <property type="match status" value="1"/>
</dbReference>
<dbReference type="SUPFAM" id="SSF47413">
    <property type="entry name" value="lambda repressor-like DNA-binding domains"/>
    <property type="match status" value="1"/>
</dbReference>
<dbReference type="SMART" id="SM00530">
    <property type="entry name" value="HTH_XRE"/>
    <property type="match status" value="1"/>
</dbReference>
<gene>
    <name evidence="4" type="ORF">MUB46_22415</name>
</gene>
<accession>A0AAW5R7L5</accession>
<dbReference type="EMBL" id="JALIDZ010000013">
    <property type="protein sequence ID" value="MCT8974629.1"/>
    <property type="molecule type" value="Genomic_DNA"/>
</dbReference>
<feature type="region of interest" description="Disordered" evidence="2">
    <location>
        <begin position="1"/>
        <end position="35"/>
    </location>
</feature>
<evidence type="ECO:0000259" key="3">
    <source>
        <dbReference type="PROSITE" id="PS50943"/>
    </source>
</evidence>
<name>A0AAW5R7L5_9HYPH</name>
<protein>
    <submittedName>
        <fullName evidence="4">Cupin domain-containing protein</fullName>
    </submittedName>
</protein>
<dbReference type="Gene3D" id="2.60.120.10">
    <property type="entry name" value="Jelly Rolls"/>
    <property type="match status" value="1"/>
</dbReference>
<dbReference type="RefSeq" id="WP_261618214.1">
    <property type="nucleotide sequence ID" value="NZ_JALIDZ010000013.1"/>
</dbReference>
<dbReference type="InterPro" id="IPR014710">
    <property type="entry name" value="RmlC-like_jellyroll"/>
</dbReference>